<accession>A0ABD5WNX7</accession>
<feature type="transmembrane region" description="Helical" evidence="1">
    <location>
        <begin position="111"/>
        <end position="136"/>
    </location>
</feature>
<protein>
    <submittedName>
        <fullName evidence="2">Uncharacterized protein</fullName>
    </submittedName>
</protein>
<keyword evidence="3" id="KW-1185">Reference proteome</keyword>
<keyword evidence="1" id="KW-1133">Transmembrane helix</keyword>
<gene>
    <name evidence="2" type="ORF">ACFQJ6_21370</name>
</gene>
<evidence type="ECO:0000313" key="2">
    <source>
        <dbReference type="EMBL" id="MFC7082252.1"/>
    </source>
</evidence>
<dbReference type="RefSeq" id="WP_276279758.1">
    <property type="nucleotide sequence ID" value="NZ_CP119809.1"/>
</dbReference>
<name>A0ABD5WNX7_9EURY</name>
<reference evidence="2 3" key="1">
    <citation type="journal article" date="2019" name="Int. J. Syst. Evol. Microbiol.">
        <title>The Global Catalogue of Microorganisms (GCM) 10K type strain sequencing project: providing services to taxonomists for standard genome sequencing and annotation.</title>
        <authorList>
            <consortium name="The Broad Institute Genomics Platform"/>
            <consortium name="The Broad Institute Genome Sequencing Center for Infectious Disease"/>
            <person name="Wu L."/>
            <person name="Ma J."/>
        </authorList>
    </citation>
    <scope>NUCLEOTIDE SEQUENCE [LARGE SCALE GENOMIC DNA]</scope>
    <source>
        <strain evidence="2 3">DT72</strain>
    </source>
</reference>
<keyword evidence="1" id="KW-0472">Membrane</keyword>
<sequence>MNWPVRKDASTAAAIRVGISVGVGVLALYLVTGFVVARWDLADFSTRLTLEMVGAFLLLGALTVATFAIPITAYVRFHVVAPVVILGVVLLGWVGYAVVTGILASEAVFGLGLYAIGLSPLYVVCYAVAGGLEYYVRKRVAS</sequence>
<feature type="transmembrane region" description="Helical" evidence="1">
    <location>
        <begin position="79"/>
        <end position="99"/>
    </location>
</feature>
<dbReference type="EMBL" id="JBHSZH010000005">
    <property type="protein sequence ID" value="MFC7082252.1"/>
    <property type="molecule type" value="Genomic_DNA"/>
</dbReference>
<comment type="caution">
    <text evidence="2">The sequence shown here is derived from an EMBL/GenBank/DDBJ whole genome shotgun (WGS) entry which is preliminary data.</text>
</comment>
<dbReference type="GeneID" id="79304342"/>
<proteinExistence type="predicted"/>
<organism evidence="2 3">
    <name type="scientific">Halorussus caseinilyticus</name>
    <dbReference type="NCBI Taxonomy" id="3034025"/>
    <lineage>
        <taxon>Archaea</taxon>
        <taxon>Methanobacteriati</taxon>
        <taxon>Methanobacteriota</taxon>
        <taxon>Stenosarchaea group</taxon>
        <taxon>Halobacteria</taxon>
        <taxon>Halobacteriales</taxon>
        <taxon>Haladaptataceae</taxon>
        <taxon>Halorussus</taxon>
    </lineage>
</organism>
<dbReference type="AlphaFoldDB" id="A0ABD5WNX7"/>
<feature type="transmembrane region" description="Helical" evidence="1">
    <location>
        <begin position="12"/>
        <end position="32"/>
    </location>
</feature>
<keyword evidence="1" id="KW-0812">Transmembrane</keyword>
<evidence type="ECO:0000256" key="1">
    <source>
        <dbReference type="SAM" id="Phobius"/>
    </source>
</evidence>
<feature type="transmembrane region" description="Helical" evidence="1">
    <location>
        <begin position="52"/>
        <end position="72"/>
    </location>
</feature>
<dbReference type="Proteomes" id="UP001596407">
    <property type="component" value="Unassembled WGS sequence"/>
</dbReference>
<evidence type="ECO:0000313" key="3">
    <source>
        <dbReference type="Proteomes" id="UP001596407"/>
    </source>
</evidence>